<keyword evidence="2" id="KW-1185">Reference proteome</keyword>
<organism evidence="1 2">
    <name type="scientific">Rhododendron molle</name>
    <name type="common">Chinese azalea</name>
    <name type="synonym">Azalea mollis</name>
    <dbReference type="NCBI Taxonomy" id="49168"/>
    <lineage>
        <taxon>Eukaryota</taxon>
        <taxon>Viridiplantae</taxon>
        <taxon>Streptophyta</taxon>
        <taxon>Embryophyta</taxon>
        <taxon>Tracheophyta</taxon>
        <taxon>Spermatophyta</taxon>
        <taxon>Magnoliopsida</taxon>
        <taxon>eudicotyledons</taxon>
        <taxon>Gunneridae</taxon>
        <taxon>Pentapetalae</taxon>
        <taxon>asterids</taxon>
        <taxon>Ericales</taxon>
        <taxon>Ericaceae</taxon>
        <taxon>Ericoideae</taxon>
        <taxon>Rhodoreae</taxon>
        <taxon>Rhododendron</taxon>
    </lineage>
</organism>
<gene>
    <name evidence="1" type="ORF">RHMOL_Rhmol03G0265400</name>
</gene>
<sequence>MEECIIFRTKNWITGTNDFYAIAVPVDFGGHGNNTDVLFLEPVLKTTVPVNSTFVSVGASLLCVGSFMNCDPLFEIFRLDAAREDSCAEMMLSARVGPNVVVMDGKLYIMGGSLDGIWGECFDPCCKKSSPLPLPPSDGLLNTVVAPLHSSKKILVAPVFPSTPRDVAFVYRVEDKVWEILDHKIDFSKVCVEGEAAVLRNSTTLCWINCNTRMVQAYDLVLRKWFVSPIEGLDKVGTLIGEPTSCSLFRLDDNHLCLLWEDYLGYSRYSPNSAHDLIHCTKVRVLISKGARGESIFNAFVVSSQSYVLAPGATFFDGLGL</sequence>
<evidence type="ECO:0000313" key="1">
    <source>
        <dbReference type="EMBL" id="KAI8565517.1"/>
    </source>
</evidence>
<dbReference type="EMBL" id="CM046390">
    <property type="protein sequence ID" value="KAI8565517.1"/>
    <property type="molecule type" value="Genomic_DNA"/>
</dbReference>
<name>A0ACC0PKF1_RHOML</name>
<dbReference type="Proteomes" id="UP001062846">
    <property type="component" value="Chromosome 3"/>
</dbReference>
<evidence type="ECO:0000313" key="2">
    <source>
        <dbReference type="Proteomes" id="UP001062846"/>
    </source>
</evidence>
<reference evidence="1" key="1">
    <citation type="submission" date="2022-02" db="EMBL/GenBank/DDBJ databases">
        <title>Plant Genome Project.</title>
        <authorList>
            <person name="Zhang R.-G."/>
        </authorList>
    </citation>
    <scope>NUCLEOTIDE SEQUENCE</scope>
    <source>
        <strain evidence="1">AT1</strain>
    </source>
</reference>
<proteinExistence type="predicted"/>
<comment type="caution">
    <text evidence="1">The sequence shown here is derived from an EMBL/GenBank/DDBJ whole genome shotgun (WGS) entry which is preliminary data.</text>
</comment>
<accession>A0ACC0PKF1</accession>
<protein>
    <submittedName>
        <fullName evidence="1">Uncharacterized protein</fullName>
    </submittedName>
</protein>